<dbReference type="OrthoDB" id="9811310at2"/>
<protein>
    <submittedName>
        <fullName evidence="4">Type II toxin-antitoxin system ParD family antitoxin</fullName>
    </submittedName>
</protein>
<organism evidence="4 5">
    <name type="scientific">Jiella endophytica</name>
    <dbReference type="NCBI Taxonomy" id="2558362"/>
    <lineage>
        <taxon>Bacteria</taxon>
        <taxon>Pseudomonadati</taxon>
        <taxon>Pseudomonadota</taxon>
        <taxon>Alphaproteobacteria</taxon>
        <taxon>Hyphomicrobiales</taxon>
        <taxon>Aurantimonadaceae</taxon>
        <taxon>Jiella</taxon>
    </lineage>
</organism>
<name>A0A4Y8RBA9_9HYPH</name>
<sequence>MASVTLSVPDAMKEWIDRQVIEGDYASTGDYLRDLVRRDRERRTHPDLSLDDLRRMVEEARAGGPGELSPDDIKAEARRRAAATRSGTRD</sequence>
<dbReference type="GO" id="GO:0006355">
    <property type="term" value="P:regulation of DNA-templated transcription"/>
    <property type="evidence" value="ECO:0007669"/>
    <property type="project" value="InterPro"/>
</dbReference>
<dbReference type="AlphaFoldDB" id="A0A4Y8RBA9"/>
<accession>A0A4Y8RBA9</accession>
<evidence type="ECO:0000256" key="1">
    <source>
        <dbReference type="ARBA" id="ARBA00008580"/>
    </source>
</evidence>
<dbReference type="InterPro" id="IPR010985">
    <property type="entry name" value="Ribbon_hlx_hlx"/>
</dbReference>
<dbReference type="InterPro" id="IPR038296">
    <property type="entry name" value="ParD_sf"/>
</dbReference>
<proteinExistence type="inferred from homology"/>
<dbReference type="PANTHER" id="PTHR36582:SF2">
    <property type="entry name" value="ANTITOXIN PARD"/>
    <property type="match status" value="1"/>
</dbReference>
<comment type="caution">
    <text evidence="4">The sequence shown here is derived from an EMBL/GenBank/DDBJ whole genome shotgun (WGS) entry which is preliminary data.</text>
</comment>
<reference evidence="4 5" key="1">
    <citation type="submission" date="2019-03" db="EMBL/GenBank/DDBJ databases">
        <title>Jiella endophytica sp. nov., a novel endophytic bacterium isolated from root of Ficus microcarpa Linn. f.</title>
        <authorList>
            <person name="Tuo L."/>
        </authorList>
    </citation>
    <scope>NUCLEOTIDE SEQUENCE [LARGE SCALE GENOMIC DNA]</scope>
    <source>
        <strain evidence="4 5">CBS5Q-3</strain>
    </source>
</reference>
<evidence type="ECO:0000256" key="3">
    <source>
        <dbReference type="SAM" id="MobiDB-lite"/>
    </source>
</evidence>
<dbReference type="CDD" id="cd22231">
    <property type="entry name" value="RHH_NikR_HicB-like"/>
    <property type="match status" value="1"/>
</dbReference>
<dbReference type="EMBL" id="SOZD01000009">
    <property type="protein sequence ID" value="TFF18419.1"/>
    <property type="molecule type" value="Genomic_DNA"/>
</dbReference>
<keyword evidence="2" id="KW-1277">Toxin-antitoxin system</keyword>
<comment type="similarity">
    <text evidence="1">Belongs to the ParD antitoxin family.</text>
</comment>
<evidence type="ECO:0000313" key="4">
    <source>
        <dbReference type="EMBL" id="TFF18419.1"/>
    </source>
</evidence>
<dbReference type="Gene3D" id="6.10.10.120">
    <property type="entry name" value="Antitoxin ParD1-like"/>
    <property type="match status" value="1"/>
</dbReference>
<evidence type="ECO:0000256" key="2">
    <source>
        <dbReference type="ARBA" id="ARBA00022649"/>
    </source>
</evidence>
<dbReference type="Proteomes" id="UP000298179">
    <property type="component" value="Unassembled WGS sequence"/>
</dbReference>
<feature type="region of interest" description="Disordered" evidence="3">
    <location>
        <begin position="57"/>
        <end position="90"/>
    </location>
</feature>
<gene>
    <name evidence="4" type="ORF">E3C22_21820</name>
</gene>
<dbReference type="PANTHER" id="PTHR36582">
    <property type="entry name" value="ANTITOXIN PARD"/>
    <property type="match status" value="1"/>
</dbReference>
<dbReference type="InterPro" id="IPR022789">
    <property type="entry name" value="ParD"/>
</dbReference>
<dbReference type="SUPFAM" id="SSF47598">
    <property type="entry name" value="Ribbon-helix-helix"/>
    <property type="match status" value="1"/>
</dbReference>
<evidence type="ECO:0000313" key="5">
    <source>
        <dbReference type="Proteomes" id="UP000298179"/>
    </source>
</evidence>
<keyword evidence="5" id="KW-1185">Reference proteome</keyword>